<dbReference type="EMBL" id="BARW01020012">
    <property type="protein sequence ID" value="GAJ01456.1"/>
    <property type="molecule type" value="Genomic_DNA"/>
</dbReference>
<evidence type="ECO:0000313" key="1">
    <source>
        <dbReference type="EMBL" id="GAJ01456.1"/>
    </source>
</evidence>
<dbReference type="AlphaFoldDB" id="X1UNL8"/>
<sequence>MITEATIKQVKYPPELVPDAVFNTVPANAEVSPPILDLRRFTPYILALA</sequence>
<protein>
    <submittedName>
        <fullName evidence="1">Uncharacterized protein</fullName>
    </submittedName>
</protein>
<name>X1UNL8_9ZZZZ</name>
<organism evidence="1">
    <name type="scientific">marine sediment metagenome</name>
    <dbReference type="NCBI Taxonomy" id="412755"/>
    <lineage>
        <taxon>unclassified sequences</taxon>
        <taxon>metagenomes</taxon>
        <taxon>ecological metagenomes</taxon>
    </lineage>
</organism>
<gene>
    <name evidence="1" type="ORF">S12H4_33884</name>
</gene>
<feature type="non-terminal residue" evidence="1">
    <location>
        <position position="49"/>
    </location>
</feature>
<reference evidence="1" key="1">
    <citation type="journal article" date="2014" name="Front. Microbiol.">
        <title>High frequency of phylogenetically diverse reductive dehalogenase-homologous genes in deep subseafloor sedimentary metagenomes.</title>
        <authorList>
            <person name="Kawai M."/>
            <person name="Futagami T."/>
            <person name="Toyoda A."/>
            <person name="Takaki Y."/>
            <person name="Nishi S."/>
            <person name="Hori S."/>
            <person name="Arai W."/>
            <person name="Tsubouchi T."/>
            <person name="Morono Y."/>
            <person name="Uchiyama I."/>
            <person name="Ito T."/>
            <person name="Fujiyama A."/>
            <person name="Inagaki F."/>
            <person name="Takami H."/>
        </authorList>
    </citation>
    <scope>NUCLEOTIDE SEQUENCE</scope>
    <source>
        <strain evidence="1">Expedition CK06-06</strain>
    </source>
</reference>
<comment type="caution">
    <text evidence="1">The sequence shown here is derived from an EMBL/GenBank/DDBJ whole genome shotgun (WGS) entry which is preliminary data.</text>
</comment>
<accession>X1UNL8</accession>
<proteinExistence type="predicted"/>